<dbReference type="SUPFAM" id="SSF57610">
    <property type="entry name" value="Thyroglobulin type-1 domain"/>
    <property type="match status" value="1"/>
</dbReference>
<keyword evidence="4" id="KW-0597">Phosphoprotein</keyword>
<dbReference type="SMART" id="SM00121">
    <property type="entry name" value="IB"/>
    <property type="match status" value="1"/>
</dbReference>
<comment type="subcellular location">
    <subcellularLocation>
        <location evidence="1">Secreted</location>
    </subcellularLocation>
</comment>
<dbReference type="InterPro" id="IPR022321">
    <property type="entry name" value="IGFBP_1-6_chordata"/>
</dbReference>
<feature type="domain" description="Thyroglobulin type-1" evidence="13">
    <location>
        <begin position="197"/>
        <end position="272"/>
    </location>
</feature>
<dbReference type="Pfam" id="PF00086">
    <property type="entry name" value="Thyroglobulin_1"/>
    <property type="match status" value="1"/>
</dbReference>
<comment type="caution">
    <text evidence="10">Lacks conserved residue(s) required for the propagation of feature annotation.</text>
</comment>
<gene>
    <name evidence="15" type="primary">Igfbp3</name>
    <name evidence="15" type="ORF">HEMCOM_R08434</name>
</gene>
<evidence type="ECO:0000313" key="16">
    <source>
        <dbReference type="Proteomes" id="UP000518305"/>
    </source>
</evidence>
<dbReference type="GO" id="GO:0001968">
    <property type="term" value="F:fibronectin binding"/>
    <property type="evidence" value="ECO:0007669"/>
    <property type="project" value="TreeGrafter"/>
</dbReference>
<evidence type="ECO:0000256" key="7">
    <source>
        <dbReference type="ARBA" id="ARBA00023157"/>
    </source>
</evidence>
<feature type="non-terminal residue" evidence="15">
    <location>
        <position position="275"/>
    </location>
</feature>
<keyword evidence="7" id="KW-1015">Disulfide bond</keyword>
<keyword evidence="6 12" id="KW-0732">Signal</keyword>
<evidence type="ECO:0000259" key="13">
    <source>
        <dbReference type="PROSITE" id="PS51162"/>
    </source>
</evidence>
<evidence type="ECO:0000256" key="11">
    <source>
        <dbReference type="SAM" id="MobiDB-lite"/>
    </source>
</evidence>
<keyword evidence="5" id="KW-0053">Apoptosis</keyword>
<evidence type="ECO:0000256" key="1">
    <source>
        <dbReference type="ARBA" id="ARBA00004613"/>
    </source>
</evidence>
<proteinExistence type="predicted"/>
<feature type="non-terminal residue" evidence="15">
    <location>
        <position position="1"/>
    </location>
</feature>
<evidence type="ECO:0000256" key="10">
    <source>
        <dbReference type="PROSITE-ProRule" id="PRU00500"/>
    </source>
</evidence>
<feature type="chain" id="PRO_5029450884" description="Insulin-like growth factor-binding protein 3" evidence="12">
    <location>
        <begin position="20"/>
        <end position="275"/>
    </location>
</feature>
<comment type="caution">
    <text evidence="15">The sequence shown here is derived from an EMBL/GenBank/DDBJ whole genome shotgun (WGS) entry which is preliminary data.</text>
</comment>
<feature type="region of interest" description="Disordered" evidence="11">
    <location>
        <begin position="117"/>
        <end position="151"/>
    </location>
</feature>
<dbReference type="InterPro" id="IPR000716">
    <property type="entry name" value="Thyroglobulin_1"/>
</dbReference>
<evidence type="ECO:0000256" key="4">
    <source>
        <dbReference type="ARBA" id="ARBA00022553"/>
    </source>
</evidence>
<dbReference type="InterPro" id="IPR017891">
    <property type="entry name" value="Insulin_GF-bd_Cys-rich_CS"/>
</dbReference>
<dbReference type="GO" id="GO:0031995">
    <property type="term" value="F:insulin-like growth factor II binding"/>
    <property type="evidence" value="ECO:0007669"/>
    <property type="project" value="TreeGrafter"/>
</dbReference>
<dbReference type="PROSITE" id="PS00222">
    <property type="entry name" value="IGFBP_N_1"/>
    <property type="match status" value="1"/>
</dbReference>
<evidence type="ECO:0000313" key="15">
    <source>
        <dbReference type="EMBL" id="NXG63383.1"/>
    </source>
</evidence>
<dbReference type="GO" id="GO:0031994">
    <property type="term" value="F:insulin-like growth factor I binding"/>
    <property type="evidence" value="ECO:0007669"/>
    <property type="project" value="TreeGrafter"/>
</dbReference>
<sequence length="275" mass="30326">GVLWAVVAALALLARRAAALAGPVVRCEPCDTRALQQCKPLQPNCAERVREPGCGCCLTCALRPGQPCGIYTERCGAGLSCQPRQEETRPLQALLAGRGLCTNATAVGKLQAFLPGPHAAGNYSDSEEEDRSTSGAENQAIPNSHRVPHPKLHPLHIKMDIIRKVQAKNTQRYKVEYNLQNMDTLNLSSGSKQETEYGPCRREMEDTLNHLKILNVLSPRGFHIPNCDKKGFYKKKQCRPSKGRKRGYCWCVDKYGQPLPGYDGKGKGDVHCYNL</sequence>
<feature type="compositionally biased region" description="Polar residues" evidence="11">
    <location>
        <begin position="133"/>
        <end position="142"/>
    </location>
</feature>
<name>A0A7K9DF33_9AVES</name>
<evidence type="ECO:0000256" key="9">
    <source>
        <dbReference type="ARBA" id="ARBA00023183"/>
    </source>
</evidence>
<dbReference type="PROSITE" id="PS00484">
    <property type="entry name" value="THYROGLOBULIN_1_1"/>
    <property type="match status" value="1"/>
</dbReference>
<feature type="domain" description="IGFBP N-terminal" evidence="14">
    <location>
        <begin position="23"/>
        <end position="104"/>
    </location>
</feature>
<keyword evidence="16" id="KW-1185">Reference proteome</keyword>
<dbReference type="SUPFAM" id="SSF57184">
    <property type="entry name" value="Growth factor receptor domain"/>
    <property type="match status" value="1"/>
</dbReference>
<dbReference type="InterPro" id="IPR036857">
    <property type="entry name" value="Thyroglobulin_1_sf"/>
</dbReference>
<dbReference type="OrthoDB" id="6068400at2759"/>
<evidence type="ECO:0000256" key="3">
    <source>
        <dbReference type="ARBA" id="ARBA00022525"/>
    </source>
</evidence>
<reference evidence="15 16" key="1">
    <citation type="submission" date="2019-09" db="EMBL/GenBank/DDBJ databases">
        <title>Bird 10,000 Genomes (B10K) Project - Family phase.</title>
        <authorList>
            <person name="Zhang G."/>
        </authorList>
    </citation>
    <scope>NUCLEOTIDE SEQUENCE [LARGE SCALE GENOMIC DNA]</scope>
    <source>
        <strain evidence="15">B10K-DU-001-23</strain>
        <tissue evidence="15">Muscle</tissue>
    </source>
</reference>
<protein>
    <recommendedName>
        <fullName evidence="2">Insulin-like growth factor-binding protein 3</fullName>
    </recommendedName>
</protein>
<evidence type="ECO:0000256" key="6">
    <source>
        <dbReference type="ARBA" id="ARBA00022729"/>
    </source>
</evidence>
<dbReference type="PROSITE" id="PS51162">
    <property type="entry name" value="THYROGLOBULIN_1_2"/>
    <property type="match status" value="1"/>
</dbReference>
<dbReference type="InterPro" id="IPR012211">
    <property type="entry name" value="IGFBP-3"/>
</dbReference>
<evidence type="ECO:0000256" key="5">
    <source>
        <dbReference type="ARBA" id="ARBA00022703"/>
    </source>
</evidence>
<dbReference type="Gene3D" id="4.10.800.10">
    <property type="entry name" value="Thyroglobulin type-1"/>
    <property type="match status" value="1"/>
</dbReference>
<keyword evidence="8" id="KW-0325">Glycoprotein</keyword>
<dbReference type="GO" id="GO:0043567">
    <property type="term" value="P:regulation of insulin-like growth factor receptor signaling pathway"/>
    <property type="evidence" value="ECO:0007669"/>
    <property type="project" value="TreeGrafter"/>
</dbReference>
<dbReference type="Proteomes" id="UP000518305">
    <property type="component" value="Unassembled WGS sequence"/>
</dbReference>
<dbReference type="PRINTS" id="PR01976">
    <property type="entry name" value="IGFBPFAMILY"/>
</dbReference>
<evidence type="ECO:0000256" key="12">
    <source>
        <dbReference type="SAM" id="SignalP"/>
    </source>
</evidence>
<dbReference type="GO" id="GO:0006915">
    <property type="term" value="P:apoptotic process"/>
    <property type="evidence" value="ECO:0007669"/>
    <property type="project" value="UniProtKB-KW"/>
</dbReference>
<dbReference type="PROSITE" id="PS51323">
    <property type="entry name" value="IGFBP_N_2"/>
    <property type="match status" value="1"/>
</dbReference>
<dbReference type="PANTHER" id="PTHR11551:SF3">
    <property type="entry name" value="INSULIN-LIKE GROWTH FACTOR-BINDING PROTEIN 3"/>
    <property type="match status" value="1"/>
</dbReference>
<dbReference type="PRINTS" id="PR01979">
    <property type="entry name" value="IGFBPFAMILY3"/>
</dbReference>
<keyword evidence="9" id="KW-0340">Growth factor binding</keyword>
<dbReference type="AlphaFoldDB" id="A0A7K9DF33"/>
<dbReference type="GO" id="GO:0005615">
    <property type="term" value="C:extracellular space"/>
    <property type="evidence" value="ECO:0007669"/>
    <property type="project" value="TreeGrafter"/>
</dbReference>
<dbReference type="InterPro" id="IPR009030">
    <property type="entry name" value="Growth_fac_rcpt_cys_sf"/>
</dbReference>
<dbReference type="Gene3D" id="4.10.40.20">
    <property type="match status" value="1"/>
</dbReference>
<dbReference type="FunFam" id="4.10.800.10:FF:000005">
    <property type="entry name" value="Putative insulin-like growth factor-binding protein 5"/>
    <property type="match status" value="1"/>
</dbReference>
<dbReference type="InterPro" id="IPR000867">
    <property type="entry name" value="IGFBP-like"/>
</dbReference>
<dbReference type="EMBL" id="VWZJ01009873">
    <property type="protein sequence ID" value="NXG63383.1"/>
    <property type="molecule type" value="Genomic_DNA"/>
</dbReference>
<evidence type="ECO:0000256" key="2">
    <source>
        <dbReference type="ARBA" id="ARBA00013677"/>
    </source>
</evidence>
<accession>A0A7K9DF33</accession>
<dbReference type="PANTHER" id="PTHR11551">
    <property type="entry name" value="INSULIN-LIKE GROWTH FACTOR BINDING PROTEIN"/>
    <property type="match status" value="1"/>
</dbReference>
<feature type="signal peptide" evidence="12">
    <location>
        <begin position="1"/>
        <end position="19"/>
    </location>
</feature>
<dbReference type="FunFam" id="4.10.40.20:FF:000001">
    <property type="entry name" value="Insulin-like growth factor binding protein 5"/>
    <property type="match status" value="1"/>
</dbReference>
<organism evidence="15 16">
    <name type="scientific">Hemiprocne comata</name>
    <dbReference type="NCBI Taxonomy" id="243314"/>
    <lineage>
        <taxon>Eukaryota</taxon>
        <taxon>Metazoa</taxon>
        <taxon>Chordata</taxon>
        <taxon>Craniata</taxon>
        <taxon>Vertebrata</taxon>
        <taxon>Euteleostomi</taxon>
        <taxon>Archelosauria</taxon>
        <taxon>Archosauria</taxon>
        <taxon>Dinosauria</taxon>
        <taxon>Saurischia</taxon>
        <taxon>Theropoda</taxon>
        <taxon>Coelurosauria</taxon>
        <taxon>Aves</taxon>
        <taxon>Neognathae</taxon>
        <taxon>Neoaves</taxon>
        <taxon>Strisores</taxon>
        <taxon>Apodiformes</taxon>
        <taxon>Apodidae</taxon>
        <taxon>Hemiprocninae</taxon>
        <taxon>Hemiprocne</taxon>
    </lineage>
</organism>
<evidence type="ECO:0000256" key="8">
    <source>
        <dbReference type="ARBA" id="ARBA00023180"/>
    </source>
</evidence>
<dbReference type="Pfam" id="PF00219">
    <property type="entry name" value="IGFBP"/>
    <property type="match status" value="1"/>
</dbReference>
<evidence type="ECO:0000259" key="14">
    <source>
        <dbReference type="PROSITE" id="PS51323"/>
    </source>
</evidence>
<dbReference type="CDD" id="cd00191">
    <property type="entry name" value="TY"/>
    <property type="match status" value="1"/>
</dbReference>
<dbReference type="SMART" id="SM00211">
    <property type="entry name" value="TY"/>
    <property type="match status" value="1"/>
</dbReference>
<keyword evidence="3" id="KW-0964">Secreted</keyword>